<feature type="domain" description="Fibronectin type-III" evidence="3">
    <location>
        <begin position="225"/>
        <end position="313"/>
    </location>
</feature>
<proteinExistence type="predicted"/>
<dbReference type="Gene3D" id="2.60.40.10">
    <property type="entry name" value="Immunoglobulins"/>
    <property type="match status" value="5"/>
</dbReference>
<dbReference type="InterPro" id="IPR028994">
    <property type="entry name" value="Integrin_alpha_N"/>
</dbReference>
<feature type="domain" description="Fibronectin type-III" evidence="3">
    <location>
        <begin position="133"/>
        <end position="224"/>
    </location>
</feature>
<name>A0A3A8NXN8_9BACT</name>
<comment type="caution">
    <text evidence="4">The sequence shown here is derived from an EMBL/GenBank/DDBJ whole genome shotgun (WGS) entry which is preliminary data.</text>
</comment>
<gene>
    <name evidence="4" type="ORF">D7V93_32300</name>
</gene>
<dbReference type="Proteomes" id="UP000272888">
    <property type="component" value="Unassembled WGS sequence"/>
</dbReference>
<sequence length="1211" mass="124007">MTGEHTRMRTALLCLMMTLIGAGTVGCGADTSSAVTSQKQSLAAPSGVTAVAGIREMTVSWSYTPDTTGSALASFEVVATPGGAKVVTGPTARSALVTGLANGTNYKFTVTPILADGTRQTSSASAYVRTFDVPSSPSWGALKSGDQQVQLSWYAPPHGGQPIQSYTVTASPGGQTYVTPGTSFVVTGLTNGQTYTFTVLATNAVGNSQPSGSSGTLKPAALPSVPQNVTATAGVRYATVRWTAPASNGGGAISGYLITTHPDGRTQAASSSSTYATVAGLSNGGTYTFSVAAQNATGTGPAATSGAVTAPSLPSAPINLTGVFHQGNVELDWRPPASDGGAPVTYYKLTSTPPGAERTVPASLLVASISGLALETPYTFTVSALSGVGEGPPASMGPLLTRPQPRAPTDVRVTSTDQGAVVRWNPASAPAGDPVTEYQVTASPGGGSVTVAADTLVATVPGLVSGNTYRFQVKALNSAGAGRASAPVSQRHVTPLACEVPSFAPASGYFFNDARSFVGAGDFTGDGRSDVVVGNGYRLVVLASGVRRSLTRLAPSVSAGSSFSDLPPAVADFNGDGKLDVAAILKEDSTTAGGFVVFPGTGAGAFQAPIPTRLAVNVGLNCLRTGDFTSDGTLDVLVHTTEKKVLLYRGVGNGSFSLPTTVVSSSDNCPAVADFNGDGFLDQARIDNANNRVVQANGTGTGSFKTPLYAPCPYCFGDTAVGDFDHDGALDDLAIVAPDKVRVYSSSAGTLGLLTQYALPAPAGSLYSYPVVADLDADGLSDLFWTNGWGGRLNLMRGSTSTPPFAPIMTYGFSGEGDAPAVGDFDGDGQKDVALTGSSPDVRIFWGGTLTPESLRLEGKPAGLASADFNRDGAADLAAGIQEKNAIALSLSGNGARGTALLAPVFVPPTGSTLTGGVQDLIAGDLDEDGQEDLAAITTVSSTTADTQTQLVVFKRSADGAFSPAERYSEAPSPGELIKVDLNEDGRFDLVTLRPLIYNQIQLSLWLNVGGGRFAPRVDYKVTAASLSSELLAADLDRDGHMDLAVLRRGTPDITTGLVHVLWGRGDGTLTGVTTFTGDVNLWAMGRADLDGQGLVGLVLKTRDLGFLTFDASRQPSRTPRAAVGTSGGSRILTDDFNSDGRVDLFSFSDRETAIVLQQAAGATSPGPRPAWGRTVRDALIADWNGDGLPDLALADDDAQSATLVMNICLP</sequence>
<protein>
    <recommendedName>
        <fullName evidence="3">Fibronectin type-III domain-containing protein</fullName>
    </recommendedName>
</protein>
<dbReference type="Gene3D" id="2.130.10.130">
    <property type="entry name" value="Integrin alpha, N-terminal"/>
    <property type="match status" value="3"/>
</dbReference>
<dbReference type="AlphaFoldDB" id="A0A3A8NXN8"/>
<dbReference type="InterPro" id="IPR036116">
    <property type="entry name" value="FN3_sf"/>
</dbReference>
<evidence type="ECO:0000256" key="1">
    <source>
        <dbReference type="ARBA" id="ARBA00022729"/>
    </source>
</evidence>
<dbReference type="InterPro" id="IPR013517">
    <property type="entry name" value="FG-GAP"/>
</dbReference>
<dbReference type="PANTHER" id="PTHR46580">
    <property type="entry name" value="SENSOR KINASE-RELATED"/>
    <property type="match status" value="1"/>
</dbReference>
<dbReference type="SUPFAM" id="SSF69318">
    <property type="entry name" value="Integrin alpha N-terminal domain"/>
    <property type="match status" value="3"/>
</dbReference>
<feature type="signal peptide" evidence="2">
    <location>
        <begin position="1"/>
        <end position="22"/>
    </location>
</feature>
<dbReference type="InterPro" id="IPR003961">
    <property type="entry name" value="FN3_dom"/>
</dbReference>
<evidence type="ECO:0000313" key="5">
    <source>
        <dbReference type="Proteomes" id="UP000272888"/>
    </source>
</evidence>
<evidence type="ECO:0000256" key="2">
    <source>
        <dbReference type="SAM" id="SignalP"/>
    </source>
</evidence>
<organism evidence="4 5">
    <name type="scientific">Corallococcus llansteffanensis</name>
    <dbReference type="NCBI Taxonomy" id="2316731"/>
    <lineage>
        <taxon>Bacteria</taxon>
        <taxon>Pseudomonadati</taxon>
        <taxon>Myxococcota</taxon>
        <taxon>Myxococcia</taxon>
        <taxon>Myxococcales</taxon>
        <taxon>Cystobacterineae</taxon>
        <taxon>Myxococcaceae</taxon>
        <taxon>Corallococcus</taxon>
    </lineage>
</organism>
<dbReference type="CDD" id="cd00063">
    <property type="entry name" value="FN3"/>
    <property type="match status" value="5"/>
</dbReference>
<dbReference type="InterPro" id="IPR013783">
    <property type="entry name" value="Ig-like_fold"/>
</dbReference>
<dbReference type="Pfam" id="PF00041">
    <property type="entry name" value="fn3"/>
    <property type="match status" value="5"/>
</dbReference>
<dbReference type="SUPFAM" id="SSF49265">
    <property type="entry name" value="Fibronectin type III"/>
    <property type="match status" value="3"/>
</dbReference>
<evidence type="ECO:0000259" key="3">
    <source>
        <dbReference type="PROSITE" id="PS50853"/>
    </source>
</evidence>
<evidence type="ECO:0000313" key="4">
    <source>
        <dbReference type="EMBL" id="RKH49136.1"/>
    </source>
</evidence>
<feature type="domain" description="Fibronectin type-III" evidence="3">
    <location>
        <begin position="404"/>
        <end position="497"/>
    </location>
</feature>
<accession>A0A3A8NXN8</accession>
<feature type="chain" id="PRO_5017290657" description="Fibronectin type-III domain-containing protein" evidence="2">
    <location>
        <begin position="23"/>
        <end position="1211"/>
    </location>
</feature>
<reference evidence="5" key="1">
    <citation type="submission" date="2018-09" db="EMBL/GenBank/DDBJ databases">
        <authorList>
            <person name="Livingstone P.G."/>
            <person name="Whitworth D.E."/>
        </authorList>
    </citation>
    <scope>NUCLEOTIDE SEQUENCE [LARGE SCALE GENOMIC DNA]</scope>
    <source>
        <strain evidence="5">CA051B</strain>
    </source>
</reference>
<keyword evidence="1 2" id="KW-0732">Signal</keyword>
<dbReference type="PROSITE" id="PS51257">
    <property type="entry name" value="PROKAR_LIPOPROTEIN"/>
    <property type="match status" value="1"/>
</dbReference>
<dbReference type="EMBL" id="RAWB01000472">
    <property type="protein sequence ID" value="RKH49136.1"/>
    <property type="molecule type" value="Genomic_DNA"/>
</dbReference>
<feature type="domain" description="Fibronectin type-III" evidence="3">
    <location>
        <begin position="314"/>
        <end position="401"/>
    </location>
</feature>
<dbReference type="Pfam" id="PF13517">
    <property type="entry name" value="FG-GAP_3"/>
    <property type="match status" value="5"/>
</dbReference>
<dbReference type="PROSITE" id="PS50853">
    <property type="entry name" value="FN3"/>
    <property type="match status" value="4"/>
</dbReference>
<dbReference type="SMART" id="SM00060">
    <property type="entry name" value="FN3"/>
    <property type="match status" value="5"/>
</dbReference>
<keyword evidence="5" id="KW-1185">Reference proteome</keyword>
<dbReference type="PANTHER" id="PTHR46580:SF4">
    <property type="entry name" value="ATP_GTP-BINDING PROTEIN"/>
    <property type="match status" value="1"/>
</dbReference>
<dbReference type="PRINTS" id="PR00014">
    <property type="entry name" value="FNTYPEIII"/>
</dbReference>